<comment type="subcellular location">
    <subcellularLocation>
        <location evidence="1">Membrane</location>
        <topology evidence="1">Multi-pass membrane protein</topology>
    </subcellularLocation>
</comment>
<keyword evidence="6 8" id="KW-0472">Membrane</keyword>
<reference evidence="11 12" key="1">
    <citation type="submission" date="2022-05" db="EMBL/GenBank/DDBJ databases">
        <authorList>
            <consortium name="Genoscope - CEA"/>
            <person name="William W."/>
        </authorList>
    </citation>
    <scope>NUCLEOTIDE SEQUENCE [LARGE SCALE GENOMIC DNA]</scope>
</reference>
<proteinExistence type="predicted"/>
<feature type="transmembrane region" description="Helical" evidence="8">
    <location>
        <begin position="210"/>
        <end position="225"/>
    </location>
</feature>
<evidence type="ECO:0000259" key="10">
    <source>
        <dbReference type="Pfam" id="PF07885"/>
    </source>
</evidence>
<feature type="chain" id="PRO_5043605901" description="Potassium channel domain-containing protein" evidence="9">
    <location>
        <begin position="31"/>
        <end position="503"/>
    </location>
</feature>
<evidence type="ECO:0000256" key="9">
    <source>
        <dbReference type="SAM" id="SignalP"/>
    </source>
</evidence>
<dbReference type="InterPro" id="IPR028325">
    <property type="entry name" value="VG_K_chnl"/>
</dbReference>
<dbReference type="Gene3D" id="1.10.287.70">
    <property type="match status" value="1"/>
</dbReference>
<dbReference type="Pfam" id="PF07885">
    <property type="entry name" value="Ion_trans_2"/>
    <property type="match status" value="1"/>
</dbReference>
<keyword evidence="9" id="KW-0732">Signal</keyword>
<evidence type="ECO:0000256" key="8">
    <source>
        <dbReference type="SAM" id="Phobius"/>
    </source>
</evidence>
<dbReference type="PRINTS" id="PR00169">
    <property type="entry name" value="KCHANNEL"/>
</dbReference>
<dbReference type="InterPro" id="IPR013099">
    <property type="entry name" value="K_chnl_dom"/>
</dbReference>
<evidence type="ECO:0000256" key="6">
    <source>
        <dbReference type="ARBA" id="ARBA00023136"/>
    </source>
</evidence>
<feature type="transmembrane region" description="Helical" evidence="8">
    <location>
        <begin position="237"/>
        <end position="264"/>
    </location>
</feature>
<evidence type="ECO:0000256" key="5">
    <source>
        <dbReference type="ARBA" id="ARBA00023065"/>
    </source>
</evidence>
<feature type="signal peptide" evidence="9">
    <location>
        <begin position="1"/>
        <end position="30"/>
    </location>
</feature>
<evidence type="ECO:0000256" key="4">
    <source>
        <dbReference type="ARBA" id="ARBA00022989"/>
    </source>
</evidence>
<dbReference type="SUPFAM" id="SSF53850">
    <property type="entry name" value="Periplasmic binding protein-like II"/>
    <property type="match status" value="1"/>
</dbReference>
<keyword evidence="2" id="KW-0813">Transport</keyword>
<gene>
    <name evidence="11" type="ORF">PMEA_00025990</name>
</gene>
<name>A0AAU9W2J5_9CNID</name>
<keyword evidence="4 8" id="KW-1133">Transmembrane helix</keyword>
<keyword evidence="5" id="KW-0406">Ion transport</keyword>
<keyword evidence="12" id="KW-1185">Reference proteome</keyword>
<dbReference type="GO" id="GO:0005251">
    <property type="term" value="F:delayed rectifier potassium channel activity"/>
    <property type="evidence" value="ECO:0007669"/>
    <property type="project" value="TreeGrafter"/>
</dbReference>
<dbReference type="GO" id="GO:0015276">
    <property type="term" value="F:ligand-gated monoatomic ion channel activity"/>
    <property type="evidence" value="ECO:0007669"/>
    <property type="project" value="InterPro"/>
</dbReference>
<evidence type="ECO:0000256" key="2">
    <source>
        <dbReference type="ARBA" id="ARBA00022448"/>
    </source>
</evidence>
<keyword evidence="3 8" id="KW-0812">Transmembrane</keyword>
<dbReference type="EMBL" id="CALNXJ010000005">
    <property type="protein sequence ID" value="CAH3040374.1"/>
    <property type="molecule type" value="Genomic_DNA"/>
</dbReference>
<dbReference type="GO" id="GO:0001508">
    <property type="term" value="P:action potential"/>
    <property type="evidence" value="ECO:0007669"/>
    <property type="project" value="TreeGrafter"/>
</dbReference>
<dbReference type="PANTHER" id="PTHR11537">
    <property type="entry name" value="VOLTAGE-GATED POTASSIUM CHANNEL"/>
    <property type="match status" value="1"/>
</dbReference>
<keyword evidence="7" id="KW-0407">Ion channel</keyword>
<feature type="transmembrane region" description="Helical" evidence="8">
    <location>
        <begin position="409"/>
        <end position="432"/>
    </location>
</feature>
<protein>
    <recommendedName>
        <fullName evidence="10">Potassium channel domain-containing protein</fullName>
    </recommendedName>
</protein>
<dbReference type="PANTHER" id="PTHR11537:SF252">
    <property type="entry name" value="POTASSIUM VOLTAGE-GATED CHANNEL PROTEIN SHAW"/>
    <property type="match status" value="1"/>
</dbReference>
<accession>A0AAU9W2J5</accession>
<organism evidence="11 12">
    <name type="scientific">Pocillopora meandrina</name>
    <dbReference type="NCBI Taxonomy" id="46732"/>
    <lineage>
        <taxon>Eukaryota</taxon>
        <taxon>Metazoa</taxon>
        <taxon>Cnidaria</taxon>
        <taxon>Anthozoa</taxon>
        <taxon>Hexacorallia</taxon>
        <taxon>Scleractinia</taxon>
        <taxon>Astrocoeniina</taxon>
        <taxon>Pocilloporidae</taxon>
        <taxon>Pocillopora</taxon>
    </lineage>
</organism>
<evidence type="ECO:0000256" key="7">
    <source>
        <dbReference type="ARBA" id="ARBA00023303"/>
    </source>
</evidence>
<evidence type="ECO:0000313" key="11">
    <source>
        <dbReference type="EMBL" id="CAH3040374.1"/>
    </source>
</evidence>
<comment type="caution">
    <text evidence="11">The sequence shown here is derived from an EMBL/GenBank/DDBJ whole genome shotgun (WGS) entry which is preliminary data.</text>
</comment>
<feature type="transmembrane region" description="Helical" evidence="8">
    <location>
        <begin position="162"/>
        <end position="190"/>
    </location>
</feature>
<dbReference type="Proteomes" id="UP001159428">
    <property type="component" value="Unassembled WGS sequence"/>
</dbReference>
<dbReference type="GO" id="GO:0008076">
    <property type="term" value="C:voltage-gated potassium channel complex"/>
    <property type="evidence" value="ECO:0007669"/>
    <property type="project" value="InterPro"/>
</dbReference>
<evidence type="ECO:0000256" key="1">
    <source>
        <dbReference type="ARBA" id="ARBA00004141"/>
    </source>
</evidence>
<feature type="domain" description="Potassium channel" evidence="10">
    <location>
        <begin position="176"/>
        <end position="260"/>
    </location>
</feature>
<dbReference type="SUPFAM" id="SSF81324">
    <property type="entry name" value="Voltage-gated potassium channels"/>
    <property type="match status" value="1"/>
</dbReference>
<evidence type="ECO:0000313" key="12">
    <source>
        <dbReference type="Proteomes" id="UP001159428"/>
    </source>
</evidence>
<dbReference type="Gene3D" id="3.40.190.10">
    <property type="entry name" value="Periplasmic binding protein-like II"/>
    <property type="match status" value="1"/>
</dbReference>
<evidence type="ECO:0000256" key="3">
    <source>
        <dbReference type="ARBA" id="ARBA00022692"/>
    </source>
</evidence>
<dbReference type="AlphaFoldDB" id="A0AAU9W2J5"/>
<sequence>MWSDFCHCKEQALFTLAACLFLWNADQTFAAVEANCSLMQPPSNCPEIPCPRCVSLSSFSRKPYVFKDGNSTDGFLYALVDLLLSKCCGNLTSGCWQMIHHPPETDPEQLLSTVKDSHLIYPVLVDKQDMASENHHLIGLVPPGSIAFVVPKGERDNYPKKLMMAVFEAWPVLILTILLSILAGVFLWLLDTWFNEKEFPRTFFRGSWEGFWWAFVSMTTVGYGDRSPRSILGRTFAVVWILVGVCICSIFTATLTTSLTAISLDTKKSLPGSKVGVLKRSIEMALGMQHQADLKLFNSVEDMRDALDQGEIEGVLLDNYQISHYTETLFPRSKFKIDEVLKEETLSYGAMVNDSFLAQCFSKLIAEDKYLIYDFTKKELNKTLKGGGNEAVQNSQSIFDPTGDLFFPSLYSCLVLIAVIFFIGLAAEVLFFKACRCPKKRRKKNEEFTGAIAVNEFNGGLPALDQMEIEMMSDIQALFAKYRERLQEWEKAENNGNASTSDA</sequence>